<dbReference type="PROSITE" id="PS51677">
    <property type="entry name" value="NODB"/>
    <property type="match status" value="1"/>
</dbReference>
<evidence type="ECO:0000259" key="1">
    <source>
        <dbReference type="PROSITE" id="PS51677"/>
    </source>
</evidence>
<dbReference type="Gene3D" id="3.20.20.370">
    <property type="entry name" value="Glycoside hydrolase/deacetylase"/>
    <property type="match status" value="1"/>
</dbReference>
<protein>
    <submittedName>
        <fullName evidence="2">Polysaccharide deacetylase family protein</fullName>
    </submittedName>
</protein>
<dbReference type="InterPro" id="IPR050248">
    <property type="entry name" value="Polysacc_deacetylase_ArnD"/>
</dbReference>
<comment type="caution">
    <text evidence="2">The sequence shown here is derived from an EMBL/GenBank/DDBJ whole genome shotgun (WGS) entry which is preliminary data.</text>
</comment>
<dbReference type="AlphaFoldDB" id="A0A7C3EKD6"/>
<dbReference type="SUPFAM" id="SSF88713">
    <property type="entry name" value="Glycoside hydrolase/deacetylase"/>
    <property type="match status" value="1"/>
</dbReference>
<sequence>MKKGQKNNVAIGLMVFILGTSLYAEVGFEGLDLFSDGRLLYSVQISNPGANSHRGLFVTDLEKSKSKILTAFPEKLELLDEGRIVQVRNSFGAFRFSSKGGLPASVVGFPAFSEGAPIQSGQIEPMAASYDGKWVLYVEPVSSAYGNLVLVDVATGKRLPIASHIERPGRYFPAAWSRDSQVFIYAKEGKLYYYALAALNSVLVDEQFRLIGDGQIQSVCWGPQGDFFYINGKTLYRVRSSELFARSLYASFLDIGQVAGILPFTFDPSFDLFWIHPASKAMLVSKAGQMLFYFPLIAQENQTSNTLEQSSVYPYLKLPANSAEIRLLWSPTGIITLWGLRSDNKSLAFSYRLDVSKETGPYNFVPVNLPAISDALLSPDGTLAVLWGEGGCYIYKYQDWKSMVTVSKNPTLSARWLTNDELIIGDYQFIYRFRQPDSRTIINLSQVDTYGFENTTGAILAKVNEAWYSTDGTTSWASRTDKVQVRPASLSSDRFRVYLETQGGGLYKNIPMVRSMDGLTTKPLILVDGTQYESISDVPTKDDVIASGTVFNNGKRYGSRTISLTFDVIDAPEGLTTVLDILKRYNIRATFFVNGEFIRRYGDLARLLSTSGHEIGSLFYAPIDLSDSRYRVDAEFIKRGLARNEDEYLHATGKELSALWHAPFYIVSPELIAAASSAGYKTIGRDIDPFDWVGKSDMRRSYVPYLTASDIIDQIMQKKRPGSIIPIRIGANENSRTDYLFNRLDVLLDALLRAGYQVVPVSTLMEQAK</sequence>
<organism evidence="2">
    <name type="scientific">Gracilinema caldarium</name>
    <dbReference type="NCBI Taxonomy" id="215591"/>
    <lineage>
        <taxon>Bacteria</taxon>
        <taxon>Pseudomonadati</taxon>
        <taxon>Spirochaetota</taxon>
        <taxon>Spirochaetia</taxon>
        <taxon>Spirochaetales</taxon>
        <taxon>Breznakiellaceae</taxon>
        <taxon>Gracilinema</taxon>
    </lineage>
</organism>
<dbReference type="PANTHER" id="PTHR10587">
    <property type="entry name" value="GLYCOSYL TRANSFERASE-RELATED"/>
    <property type="match status" value="1"/>
</dbReference>
<dbReference type="InterPro" id="IPR011330">
    <property type="entry name" value="Glyco_hydro/deAcase_b/a-brl"/>
</dbReference>
<dbReference type="InterPro" id="IPR002509">
    <property type="entry name" value="NODB_dom"/>
</dbReference>
<dbReference type="CDD" id="cd10917">
    <property type="entry name" value="CE4_NodB_like_6s_7s"/>
    <property type="match status" value="1"/>
</dbReference>
<feature type="domain" description="NodB homology" evidence="1">
    <location>
        <begin position="560"/>
        <end position="759"/>
    </location>
</feature>
<name>A0A7C3EKD6_9SPIR</name>
<dbReference type="GO" id="GO:0005975">
    <property type="term" value="P:carbohydrate metabolic process"/>
    <property type="evidence" value="ECO:0007669"/>
    <property type="project" value="InterPro"/>
</dbReference>
<dbReference type="EMBL" id="DSVL01000200">
    <property type="protein sequence ID" value="HFH29149.1"/>
    <property type="molecule type" value="Genomic_DNA"/>
</dbReference>
<dbReference type="GO" id="GO:0016810">
    <property type="term" value="F:hydrolase activity, acting on carbon-nitrogen (but not peptide) bonds"/>
    <property type="evidence" value="ECO:0007669"/>
    <property type="project" value="InterPro"/>
</dbReference>
<proteinExistence type="predicted"/>
<dbReference type="Pfam" id="PF01522">
    <property type="entry name" value="Polysacc_deac_1"/>
    <property type="match status" value="1"/>
</dbReference>
<dbReference type="SUPFAM" id="SSF82171">
    <property type="entry name" value="DPP6 N-terminal domain-like"/>
    <property type="match status" value="1"/>
</dbReference>
<evidence type="ECO:0000313" key="2">
    <source>
        <dbReference type="EMBL" id="HFH29149.1"/>
    </source>
</evidence>
<gene>
    <name evidence="2" type="ORF">ENS59_06500</name>
</gene>
<reference evidence="2" key="1">
    <citation type="journal article" date="2020" name="mSystems">
        <title>Genome- and Community-Level Interaction Insights into Carbon Utilization and Element Cycling Functions of Hydrothermarchaeota in Hydrothermal Sediment.</title>
        <authorList>
            <person name="Zhou Z."/>
            <person name="Liu Y."/>
            <person name="Xu W."/>
            <person name="Pan J."/>
            <person name="Luo Z.H."/>
            <person name="Li M."/>
        </authorList>
    </citation>
    <scope>NUCLEOTIDE SEQUENCE [LARGE SCALE GENOMIC DNA]</scope>
    <source>
        <strain evidence="2">SpSt-503</strain>
    </source>
</reference>
<accession>A0A7C3EKD6</accession>